<feature type="region of interest" description="Disordered" evidence="1">
    <location>
        <begin position="16"/>
        <end position="69"/>
    </location>
</feature>
<name>A0A179HW27_PURLI</name>
<feature type="compositionally biased region" description="Basic and acidic residues" evidence="1">
    <location>
        <begin position="40"/>
        <end position="51"/>
    </location>
</feature>
<comment type="caution">
    <text evidence="2">The sequence shown here is derived from an EMBL/GenBank/DDBJ whole genome shotgun (WGS) entry which is preliminary data.</text>
</comment>
<evidence type="ECO:0000313" key="3">
    <source>
        <dbReference type="Proteomes" id="UP000078340"/>
    </source>
</evidence>
<dbReference type="Proteomes" id="UP000078340">
    <property type="component" value="Unassembled WGS sequence"/>
</dbReference>
<dbReference type="EMBL" id="LSBI01000001">
    <property type="protein sequence ID" value="OAQ94092.1"/>
    <property type="molecule type" value="Genomic_DNA"/>
</dbReference>
<sequence>MQTEAHKTCALFPSIQLAASRTTPPVEQRRDSVPTSSTSGDRHLSNDNSRKDRPRRSCRFVVPRVYPGH</sequence>
<evidence type="ECO:0000313" key="2">
    <source>
        <dbReference type="EMBL" id="OAQ94092.1"/>
    </source>
</evidence>
<proteinExistence type="predicted"/>
<protein>
    <submittedName>
        <fullName evidence="2">Uncharacterized protein</fullName>
    </submittedName>
</protein>
<organism evidence="2 3">
    <name type="scientific">Purpureocillium lilacinum</name>
    <name type="common">Paecilomyces lilacinus</name>
    <dbReference type="NCBI Taxonomy" id="33203"/>
    <lineage>
        <taxon>Eukaryota</taxon>
        <taxon>Fungi</taxon>
        <taxon>Dikarya</taxon>
        <taxon>Ascomycota</taxon>
        <taxon>Pezizomycotina</taxon>
        <taxon>Sordariomycetes</taxon>
        <taxon>Hypocreomycetidae</taxon>
        <taxon>Hypocreales</taxon>
        <taxon>Ophiocordycipitaceae</taxon>
        <taxon>Purpureocillium</taxon>
    </lineage>
</organism>
<dbReference type="AlphaFoldDB" id="A0A179HW27"/>
<accession>A0A179HW27</accession>
<reference evidence="2 3" key="1">
    <citation type="submission" date="2016-02" db="EMBL/GenBank/DDBJ databases">
        <title>Biosynthesis of antibiotic leucinostatins and their inhibition on Phytophthora in bio-control Purpureocillium lilacinum.</title>
        <authorList>
            <person name="Wang G."/>
            <person name="Liu Z."/>
            <person name="Lin R."/>
            <person name="Li E."/>
            <person name="Mao Z."/>
            <person name="Ling J."/>
            <person name="Yin W."/>
            <person name="Xie B."/>
        </authorList>
    </citation>
    <scope>NUCLEOTIDE SEQUENCE [LARGE SCALE GENOMIC DNA]</scope>
    <source>
        <strain evidence="2">PLFJ-1</strain>
    </source>
</reference>
<evidence type="ECO:0000256" key="1">
    <source>
        <dbReference type="SAM" id="MobiDB-lite"/>
    </source>
</evidence>
<gene>
    <name evidence="2" type="ORF">VFPFJ_00200</name>
</gene>